<dbReference type="Proteomes" id="UP000184499">
    <property type="component" value="Unassembled WGS sequence"/>
</dbReference>
<sequence>MRGTRLVQCITLDNAQIAGVDHIRTWYQYDSFAAAWAVQSSIDPRSHGSGGPHDYVVTGGRDLLSLRNHHFADRR</sequence>
<keyword evidence="2" id="KW-1185">Reference proteome</keyword>
<accession>A0A1L9UBS5</accession>
<gene>
    <name evidence="1" type="ORF">ASPBRDRAFT_77386</name>
</gene>
<protein>
    <submittedName>
        <fullName evidence="1">Uncharacterized protein</fullName>
    </submittedName>
</protein>
<dbReference type="EMBL" id="KV878689">
    <property type="protein sequence ID" value="OJJ69098.1"/>
    <property type="molecule type" value="Genomic_DNA"/>
</dbReference>
<organism evidence="1 2">
    <name type="scientific">Aspergillus brasiliensis (strain CBS 101740 / IMI 381727 / IBT 21946)</name>
    <dbReference type="NCBI Taxonomy" id="767769"/>
    <lineage>
        <taxon>Eukaryota</taxon>
        <taxon>Fungi</taxon>
        <taxon>Dikarya</taxon>
        <taxon>Ascomycota</taxon>
        <taxon>Pezizomycotina</taxon>
        <taxon>Eurotiomycetes</taxon>
        <taxon>Eurotiomycetidae</taxon>
        <taxon>Eurotiales</taxon>
        <taxon>Aspergillaceae</taxon>
        <taxon>Aspergillus</taxon>
        <taxon>Aspergillus subgen. Circumdati</taxon>
    </lineage>
</organism>
<evidence type="ECO:0000313" key="1">
    <source>
        <dbReference type="EMBL" id="OJJ69098.1"/>
    </source>
</evidence>
<evidence type="ECO:0000313" key="2">
    <source>
        <dbReference type="Proteomes" id="UP000184499"/>
    </source>
</evidence>
<dbReference type="VEuPathDB" id="FungiDB:ASPBRDRAFT_77386"/>
<dbReference type="GeneID" id="93581848"/>
<name>A0A1L9UBS5_ASPBC</name>
<dbReference type="RefSeq" id="XP_067476347.1">
    <property type="nucleotide sequence ID" value="XM_067629361.1"/>
</dbReference>
<reference evidence="2" key="1">
    <citation type="journal article" date="2017" name="Genome Biol.">
        <title>Comparative genomics reveals high biological diversity and specific adaptations in the industrially and medically important fungal genus Aspergillus.</title>
        <authorList>
            <person name="de Vries R.P."/>
            <person name="Riley R."/>
            <person name="Wiebenga A."/>
            <person name="Aguilar-Osorio G."/>
            <person name="Amillis S."/>
            <person name="Uchima C.A."/>
            <person name="Anderluh G."/>
            <person name="Asadollahi M."/>
            <person name="Askin M."/>
            <person name="Barry K."/>
            <person name="Battaglia E."/>
            <person name="Bayram O."/>
            <person name="Benocci T."/>
            <person name="Braus-Stromeyer S.A."/>
            <person name="Caldana C."/>
            <person name="Canovas D."/>
            <person name="Cerqueira G.C."/>
            <person name="Chen F."/>
            <person name="Chen W."/>
            <person name="Choi C."/>
            <person name="Clum A."/>
            <person name="Dos Santos R.A."/>
            <person name="Damasio A.R."/>
            <person name="Diallinas G."/>
            <person name="Emri T."/>
            <person name="Fekete E."/>
            <person name="Flipphi M."/>
            <person name="Freyberg S."/>
            <person name="Gallo A."/>
            <person name="Gournas C."/>
            <person name="Habgood R."/>
            <person name="Hainaut M."/>
            <person name="Harispe M.L."/>
            <person name="Henrissat B."/>
            <person name="Hilden K.S."/>
            <person name="Hope R."/>
            <person name="Hossain A."/>
            <person name="Karabika E."/>
            <person name="Karaffa L."/>
            <person name="Karanyi Z."/>
            <person name="Krasevec N."/>
            <person name="Kuo A."/>
            <person name="Kusch H."/>
            <person name="LaButti K."/>
            <person name="Lagendijk E.L."/>
            <person name="Lapidus A."/>
            <person name="Levasseur A."/>
            <person name="Lindquist E."/>
            <person name="Lipzen A."/>
            <person name="Logrieco A.F."/>
            <person name="MacCabe A."/>
            <person name="Maekelae M.R."/>
            <person name="Malavazi I."/>
            <person name="Melin P."/>
            <person name="Meyer V."/>
            <person name="Mielnichuk N."/>
            <person name="Miskei M."/>
            <person name="Molnar A.P."/>
            <person name="Mule G."/>
            <person name="Ngan C.Y."/>
            <person name="Orejas M."/>
            <person name="Orosz E."/>
            <person name="Ouedraogo J.P."/>
            <person name="Overkamp K.M."/>
            <person name="Park H.-S."/>
            <person name="Perrone G."/>
            <person name="Piumi F."/>
            <person name="Punt P.J."/>
            <person name="Ram A.F."/>
            <person name="Ramon A."/>
            <person name="Rauscher S."/>
            <person name="Record E."/>
            <person name="Riano-Pachon D.M."/>
            <person name="Robert V."/>
            <person name="Roehrig J."/>
            <person name="Ruller R."/>
            <person name="Salamov A."/>
            <person name="Salih N.S."/>
            <person name="Samson R.A."/>
            <person name="Sandor E."/>
            <person name="Sanguinetti M."/>
            <person name="Schuetze T."/>
            <person name="Sepcic K."/>
            <person name="Shelest E."/>
            <person name="Sherlock G."/>
            <person name="Sophianopoulou V."/>
            <person name="Squina F.M."/>
            <person name="Sun H."/>
            <person name="Susca A."/>
            <person name="Todd R.B."/>
            <person name="Tsang A."/>
            <person name="Unkles S.E."/>
            <person name="van de Wiele N."/>
            <person name="van Rossen-Uffink D."/>
            <person name="Oliveira J.V."/>
            <person name="Vesth T.C."/>
            <person name="Visser J."/>
            <person name="Yu J.-H."/>
            <person name="Zhou M."/>
            <person name="Andersen M.R."/>
            <person name="Archer D.B."/>
            <person name="Baker S.E."/>
            <person name="Benoit I."/>
            <person name="Brakhage A.A."/>
            <person name="Braus G.H."/>
            <person name="Fischer R."/>
            <person name="Frisvad J.C."/>
            <person name="Goldman G.H."/>
            <person name="Houbraken J."/>
            <person name="Oakley B."/>
            <person name="Pocsi I."/>
            <person name="Scazzocchio C."/>
            <person name="Seiboth B."/>
            <person name="vanKuyk P.A."/>
            <person name="Wortman J."/>
            <person name="Dyer P.S."/>
            <person name="Grigoriev I.V."/>
        </authorList>
    </citation>
    <scope>NUCLEOTIDE SEQUENCE [LARGE SCALE GENOMIC DNA]</scope>
    <source>
        <strain evidence="2">CBS 101740 / IMI 381727 / IBT 21946</strain>
    </source>
</reference>
<proteinExistence type="predicted"/>
<dbReference type="AlphaFoldDB" id="A0A1L9UBS5"/>